<keyword evidence="4" id="KW-0963">Cytoplasm</keyword>
<dbReference type="InterPro" id="IPR042104">
    <property type="entry name" value="PKS_dehydratase_sf"/>
</dbReference>
<dbReference type="SMART" id="SM01294">
    <property type="entry name" value="PKS_PP_betabranch"/>
    <property type="match status" value="1"/>
</dbReference>
<protein>
    <submittedName>
        <fullName evidence="12">Beta-ketoacyl synthase N-terminal-like domain-containing protein</fullName>
    </submittedName>
</protein>
<dbReference type="Pfam" id="PF02801">
    <property type="entry name" value="Ketoacyl-synt_C"/>
    <property type="match status" value="1"/>
</dbReference>
<evidence type="ECO:0000259" key="9">
    <source>
        <dbReference type="PROSITE" id="PS50075"/>
    </source>
</evidence>
<dbReference type="InterPro" id="IPR049552">
    <property type="entry name" value="PKS_DH_N"/>
</dbReference>
<keyword evidence="7" id="KW-0677">Repeat</keyword>
<evidence type="ECO:0000256" key="7">
    <source>
        <dbReference type="ARBA" id="ARBA00022737"/>
    </source>
</evidence>
<gene>
    <name evidence="12" type="ORF">Q4Q40_23905</name>
</gene>
<evidence type="ECO:0000256" key="3">
    <source>
        <dbReference type="ARBA" id="ARBA00022450"/>
    </source>
</evidence>
<dbReference type="InterPro" id="IPR016039">
    <property type="entry name" value="Thiolase-like"/>
</dbReference>
<dbReference type="InterPro" id="IPR014031">
    <property type="entry name" value="Ketoacyl_synth_C"/>
</dbReference>
<feature type="region of interest" description="C-terminal hotdog fold" evidence="8">
    <location>
        <begin position="126"/>
        <end position="274"/>
    </location>
</feature>
<dbReference type="PROSITE" id="PS50075">
    <property type="entry name" value="CARRIER"/>
    <property type="match status" value="2"/>
</dbReference>
<keyword evidence="5" id="KW-0597">Phosphoprotein</keyword>
<dbReference type="InterPro" id="IPR049900">
    <property type="entry name" value="PKS_mFAS_DH"/>
</dbReference>
<accession>A0ABT8WVX5</accession>
<dbReference type="InterPro" id="IPR009081">
    <property type="entry name" value="PP-bd_ACP"/>
</dbReference>
<dbReference type="InterPro" id="IPR020806">
    <property type="entry name" value="PKS_PP-bd"/>
</dbReference>
<evidence type="ECO:0000256" key="8">
    <source>
        <dbReference type="PROSITE-ProRule" id="PRU01363"/>
    </source>
</evidence>
<dbReference type="SUPFAM" id="SSF53901">
    <property type="entry name" value="Thiolase-like"/>
    <property type="match status" value="1"/>
</dbReference>
<dbReference type="InterPro" id="IPR020841">
    <property type="entry name" value="PKS_Beta-ketoAc_synthase_dom"/>
</dbReference>
<dbReference type="Pfam" id="PF21089">
    <property type="entry name" value="PKS_DH_N"/>
    <property type="match status" value="1"/>
</dbReference>
<dbReference type="Gene3D" id="3.10.129.110">
    <property type="entry name" value="Polyketide synthase dehydratase"/>
    <property type="match status" value="1"/>
</dbReference>
<evidence type="ECO:0000256" key="4">
    <source>
        <dbReference type="ARBA" id="ARBA00022490"/>
    </source>
</evidence>
<keyword evidence="6" id="KW-0808">Transferase</keyword>
<feature type="region of interest" description="N-terminal hotdog fold" evidence="8">
    <location>
        <begin position="1"/>
        <end position="112"/>
    </location>
</feature>
<reference evidence="12" key="1">
    <citation type="submission" date="2023-07" db="EMBL/GenBank/DDBJ databases">
        <title>Two novel species in the genus Flavivirga.</title>
        <authorList>
            <person name="Kwon K."/>
        </authorList>
    </citation>
    <scope>NUCLEOTIDE SEQUENCE</scope>
    <source>
        <strain evidence="12">KACC 14158</strain>
    </source>
</reference>
<organism evidence="12 13">
    <name type="scientific">Flavivirga jejuensis</name>
    <dbReference type="NCBI Taxonomy" id="870487"/>
    <lineage>
        <taxon>Bacteria</taxon>
        <taxon>Pseudomonadati</taxon>
        <taxon>Bacteroidota</taxon>
        <taxon>Flavobacteriia</taxon>
        <taxon>Flavobacteriales</taxon>
        <taxon>Flavobacteriaceae</taxon>
        <taxon>Flavivirga</taxon>
    </lineage>
</organism>
<evidence type="ECO:0000313" key="13">
    <source>
        <dbReference type="Proteomes" id="UP001176806"/>
    </source>
</evidence>
<feature type="domain" description="Carrier" evidence="9">
    <location>
        <begin position="302"/>
        <end position="376"/>
    </location>
</feature>
<dbReference type="InterPro" id="IPR054514">
    <property type="entry name" value="RhiE-like_linker"/>
</dbReference>
<evidence type="ECO:0000256" key="2">
    <source>
        <dbReference type="ARBA" id="ARBA00004792"/>
    </source>
</evidence>
<comment type="caution">
    <text evidence="12">The sequence shown here is derived from an EMBL/GenBank/DDBJ whole genome shotgun (WGS) entry which is preliminary data.</text>
</comment>
<dbReference type="SMART" id="SM00825">
    <property type="entry name" value="PKS_KS"/>
    <property type="match status" value="1"/>
</dbReference>
<dbReference type="SMART" id="SM00823">
    <property type="entry name" value="PKS_PP"/>
    <property type="match status" value="2"/>
</dbReference>
<proteinExistence type="predicted"/>
<evidence type="ECO:0000259" key="10">
    <source>
        <dbReference type="PROSITE" id="PS52004"/>
    </source>
</evidence>
<dbReference type="InterPro" id="IPR050091">
    <property type="entry name" value="PKS_NRPS_Biosynth_Enz"/>
</dbReference>
<sequence>MEQSFNINIDNPIIKNHRVNEQFVLPGLAYIDIIYQLFRENRYNYSNFTLSNLSIYKPLIVTPSTSVRLHIKCKKTKKGYWGIRINGITEGNPSSKLTEYLTAEMHYDPIIFEDTTIMNYPDDFCTTKPLNLQDVYEKYRALHLSHTGFMKAKGYINKNETEAYIQVFPNDRSLAASKNFMFNPVLLDGSGMGCLGIISSQLQEDHGLYLPMHFESFHASELIQHQCLTKLNISSIQRKNDLIYMTLEFFNSNFKKIGELKNFVCKLVRESSDNQLKNGLQEIPVQDKSVEFISVNNIKNLNKYETLIRQVISKVLKKKPQQIELKKSFYDLGLDSANMLKVVLKIGNTINLKLSPTLLFEFSTIKELALHLSNNYKLDFDTNLKSTKRTDHLSKITTKESKENYTKNQKICDSNIEKNNSKILGYDEKVSDNSNDIAIIGLSGFYPGANNIKDFWNNLKNGKDSITKIPKERWIYENYSDINEESNNSYSPWGGFINDIDKFDPLFFNISPREAEVMDPMQRIFLETTWNLLETAGYTRERLDNEFDGEVGVFVGAMYQHYHSLEADVLKQSEASLYSFSAIANRVSHFFNLNGPSIAIDSMCSSSLSAIHMAYESLLNKSCQIAIAGGVNLSINPKKYVGLSKIQLTSSNKNSRSFSAGNGYIPSEGAGAVLLKPLITAIKDGDNILGVIKSSAINHGGKSNGFFSPNPASQAKLIENNFKKSGISPRSISYIEASSNGSSLGDAIEITALSKVFQKFTNDKEFCAIGSVKSNIGHAEAASGISQITKVLLQLQHKQFVPSIKTSPLNPNIHLSKTPFYITKELKNWNRPEIKEKEKVYEIPRRAAISSFAAGGSNAHLIIEEYIPETKPLKRTNTTSILQLFVFSAKNQNSLNTLIQNIYIYAKKDEKFNLDDFAYTLQVGREEMECRMAILVKNRGHLLDKLKKYSSLKTSEDKNNNSTFYYQENIDEELKKEKNIHVSDFLEKSRLEKTDLQILAKNWVEGVKIPWKLFYKKMSFRILPLPNYPFEKKRYWIGKNSLSEDEKVIIKKDSQNEFISIGDHSLPKKIEHYILHFLCKELNISSNQIALNKDLQAYGFSSLLTMKFIRGVKKYFHVKITVLELVEKRTVHELTNHISNIIKTSLTDNNINETVKVQLLENEKPIKGESFFTETLEKYKEGHLSLEEIERLIDQRIGI</sequence>
<dbReference type="CDD" id="cd00833">
    <property type="entry name" value="PKS"/>
    <property type="match status" value="1"/>
</dbReference>
<feature type="domain" description="Carrier" evidence="9">
    <location>
        <begin position="1065"/>
        <end position="1142"/>
    </location>
</feature>
<dbReference type="SUPFAM" id="SSF47336">
    <property type="entry name" value="ACP-like"/>
    <property type="match status" value="2"/>
</dbReference>
<dbReference type="Gene3D" id="3.40.47.10">
    <property type="match status" value="1"/>
</dbReference>
<dbReference type="Gene3D" id="1.10.1200.10">
    <property type="entry name" value="ACP-like"/>
    <property type="match status" value="2"/>
</dbReference>
<dbReference type="EMBL" id="JAUOEL010000017">
    <property type="protein sequence ID" value="MDO5977249.1"/>
    <property type="molecule type" value="Genomic_DNA"/>
</dbReference>
<feature type="active site" description="Proton acceptor; for dehydratase activity" evidence="8">
    <location>
        <position position="17"/>
    </location>
</feature>
<evidence type="ECO:0000259" key="11">
    <source>
        <dbReference type="PROSITE" id="PS52019"/>
    </source>
</evidence>
<feature type="domain" description="PKS/mFAS DH" evidence="11">
    <location>
        <begin position="1"/>
        <end position="274"/>
    </location>
</feature>
<dbReference type="PANTHER" id="PTHR43775">
    <property type="entry name" value="FATTY ACID SYNTHASE"/>
    <property type="match status" value="1"/>
</dbReference>
<evidence type="ECO:0000313" key="12">
    <source>
        <dbReference type="EMBL" id="MDO5977249.1"/>
    </source>
</evidence>
<dbReference type="PANTHER" id="PTHR43775:SF37">
    <property type="entry name" value="SI:DKEY-61P9.11"/>
    <property type="match status" value="1"/>
</dbReference>
<dbReference type="PROSITE" id="PS52004">
    <property type="entry name" value="KS3_2"/>
    <property type="match status" value="1"/>
</dbReference>
<dbReference type="Proteomes" id="UP001176806">
    <property type="component" value="Unassembled WGS sequence"/>
</dbReference>
<name>A0ABT8WVX5_9FLAO</name>
<feature type="domain" description="Ketosynthase family 3 (KS3)" evidence="10">
    <location>
        <begin position="434"/>
        <end position="865"/>
    </location>
</feature>
<dbReference type="Pfam" id="PF22336">
    <property type="entry name" value="RhiE-like_linker"/>
    <property type="match status" value="1"/>
</dbReference>
<dbReference type="Pfam" id="PF00550">
    <property type="entry name" value="PP-binding"/>
    <property type="match status" value="2"/>
</dbReference>
<dbReference type="InterPro" id="IPR014030">
    <property type="entry name" value="Ketoacyl_synth_N"/>
</dbReference>
<dbReference type="InterPro" id="IPR036736">
    <property type="entry name" value="ACP-like_sf"/>
</dbReference>
<dbReference type="RefSeq" id="WP_303304578.1">
    <property type="nucleotide sequence ID" value="NZ_JAUOEL010000017.1"/>
</dbReference>
<keyword evidence="13" id="KW-1185">Reference proteome</keyword>
<dbReference type="Gene3D" id="1.10.1240.100">
    <property type="match status" value="1"/>
</dbReference>
<evidence type="ECO:0000256" key="1">
    <source>
        <dbReference type="ARBA" id="ARBA00004496"/>
    </source>
</evidence>
<dbReference type="Pfam" id="PF00109">
    <property type="entry name" value="ketoacyl-synt"/>
    <property type="match status" value="1"/>
</dbReference>
<feature type="active site" description="Proton donor; for dehydratase activity" evidence="8">
    <location>
        <position position="188"/>
    </location>
</feature>
<keyword evidence="3" id="KW-0596">Phosphopantetheine</keyword>
<comment type="pathway">
    <text evidence="2">Antibiotic biosynthesis.</text>
</comment>
<dbReference type="PROSITE" id="PS52019">
    <property type="entry name" value="PKS_MFAS_DH"/>
    <property type="match status" value="1"/>
</dbReference>
<comment type="subcellular location">
    <subcellularLocation>
        <location evidence="1">Cytoplasm</location>
    </subcellularLocation>
</comment>
<evidence type="ECO:0000256" key="6">
    <source>
        <dbReference type="ARBA" id="ARBA00022679"/>
    </source>
</evidence>
<evidence type="ECO:0000256" key="5">
    <source>
        <dbReference type="ARBA" id="ARBA00022553"/>
    </source>
</evidence>